<feature type="compositionally biased region" description="Pro residues" evidence="1">
    <location>
        <begin position="168"/>
        <end position="178"/>
    </location>
</feature>
<accession>S4A1R0</accession>
<feature type="transmembrane region" description="Helical" evidence="2">
    <location>
        <begin position="63"/>
        <end position="83"/>
    </location>
</feature>
<gene>
    <name evidence="3" type="ORF">STRAU_2338</name>
</gene>
<proteinExistence type="predicted"/>
<feature type="transmembrane region" description="Helical" evidence="2">
    <location>
        <begin position="29"/>
        <end position="51"/>
    </location>
</feature>
<keyword evidence="2" id="KW-0812">Transmembrane</keyword>
<keyword evidence="4" id="KW-1185">Reference proteome</keyword>
<name>S4A1R0_9ACTN</name>
<evidence type="ECO:0000313" key="4">
    <source>
        <dbReference type="Proteomes" id="UP000014629"/>
    </source>
</evidence>
<organism evidence="3 4">
    <name type="scientific">Streptomyces aurantiacus JA 4570</name>
    <dbReference type="NCBI Taxonomy" id="1286094"/>
    <lineage>
        <taxon>Bacteria</taxon>
        <taxon>Bacillati</taxon>
        <taxon>Actinomycetota</taxon>
        <taxon>Actinomycetes</taxon>
        <taxon>Kitasatosporales</taxon>
        <taxon>Streptomycetaceae</taxon>
        <taxon>Streptomyces</taxon>
        <taxon>Streptomyces aurantiacus group</taxon>
    </lineage>
</organism>
<dbReference type="RefSeq" id="WP_016640467.1">
    <property type="nucleotide sequence ID" value="NZ_AOPZ01000081.1"/>
</dbReference>
<dbReference type="EMBL" id="AOPZ01000081">
    <property type="protein sequence ID" value="EPH44625.1"/>
    <property type="molecule type" value="Genomic_DNA"/>
</dbReference>
<evidence type="ECO:0000313" key="3">
    <source>
        <dbReference type="EMBL" id="EPH44625.1"/>
    </source>
</evidence>
<keyword evidence="2" id="KW-1133">Transmembrane helix</keyword>
<evidence type="ECO:0000256" key="1">
    <source>
        <dbReference type="SAM" id="MobiDB-lite"/>
    </source>
</evidence>
<feature type="region of interest" description="Disordered" evidence="1">
    <location>
        <begin position="168"/>
        <end position="191"/>
    </location>
</feature>
<dbReference type="Proteomes" id="UP000014629">
    <property type="component" value="Unassembled WGS sequence"/>
</dbReference>
<keyword evidence="2" id="KW-0472">Membrane</keyword>
<dbReference type="PATRIC" id="fig|1286094.4.peg.2312"/>
<dbReference type="AlphaFoldDB" id="S4A1R0"/>
<evidence type="ECO:0000256" key="2">
    <source>
        <dbReference type="SAM" id="Phobius"/>
    </source>
</evidence>
<comment type="caution">
    <text evidence="3">The sequence shown here is derived from an EMBL/GenBank/DDBJ whole genome shotgun (WGS) entry which is preliminary data.</text>
</comment>
<reference evidence="3 4" key="1">
    <citation type="submission" date="2013-02" db="EMBL/GenBank/DDBJ databases">
        <title>Draft Genome Sequence of Streptomyces aurantiacus, Which Produces Setomimycin.</title>
        <authorList>
            <person name="Gruening B.A."/>
            <person name="Praeg A."/>
            <person name="Erxleben A."/>
            <person name="Guenther S."/>
            <person name="Mueller M."/>
        </authorList>
    </citation>
    <scope>NUCLEOTIDE SEQUENCE [LARGE SCALE GENOMIC DNA]</scope>
    <source>
        <strain evidence="3 4">JA 4570</strain>
    </source>
</reference>
<protein>
    <submittedName>
        <fullName evidence="3">Uncharacterized protein</fullName>
    </submittedName>
</protein>
<sequence>MRAARTAQRSPTASSAASRAARLRAVHPMLWAAFAALATGAVLCVIGWYGISGERFAERQLPYIASCTVPGAALIVAGAVLLAHGRGALAAARVEELYGLLVAVEGQDPAGARAERSAAPVATSDDLLIVPGGRLLHRADCPLVSGKPDAVPPDAGVLRARAADPCPICSPPHDPAPVDPADAADSTTPEV</sequence>